<dbReference type="HOGENOM" id="CLU_3266968_0_0_4"/>
<gene>
    <name evidence="1" type="ordered locus">Bphyt_6530</name>
</gene>
<name>B2TB91_PARPJ</name>
<dbReference type="KEGG" id="bpy:Bphyt_6530"/>
<dbReference type="EMBL" id="CP001053">
    <property type="protein sequence ID" value="ACD20833.1"/>
    <property type="molecule type" value="Genomic_DNA"/>
</dbReference>
<proteinExistence type="predicted"/>
<evidence type="ECO:0000313" key="2">
    <source>
        <dbReference type="Proteomes" id="UP000001739"/>
    </source>
</evidence>
<protein>
    <submittedName>
        <fullName evidence="1">Uncharacterized protein</fullName>
    </submittedName>
</protein>
<accession>B2TB91</accession>
<dbReference type="Proteomes" id="UP000001739">
    <property type="component" value="Chromosome 2"/>
</dbReference>
<organism evidence="1 2">
    <name type="scientific">Paraburkholderia phytofirmans (strain DSM 17436 / LMG 22146 / PsJN)</name>
    <name type="common">Burkholderia phytofirmans</name>
    <dbReference type="NCBI Taxonomy" id="398527"/>
    <lineage>
        <taxon>Bacteria</taxon>
        <taxon>Pseudomonadati</taxon>
        <taxon>Pseudomonadota</taxon>
        <taxon>Betaproteobacteria</taxon>
        <taxon>Burkholderiales</taxon>
        <taxon>Burkholderiaceae</taxon>
        <taxon>Paraburkholderia</taxon>
    </lineage>
</organism>
<dbReference type="STRING" id="398527.Bphyt_6530"/>
<sequence>MNSYDLGEPVSPLVDGTHLRHLESVEMQWAVGPYNFRLADI</sequence>
<evidence type="ECO:0000313" key="1">
    <source>
        <dbReference type="EMBL" id="ACD20833.1"/>
    </source>
</evidence>
<dbReference type="AlphaFoldDB" id="B2TB91"/>
<reference evidence="1 2" key="1">
    <citation type="journal article" date="2011" name="J. Bacteriol.">
        <title>Complete genome sequence of the plant growth-promoting endophyte Burkholderia phytofirmans strain PsJN.</title>
        <authorList>
            <person name="Weilharter A."/>
            <person name="Mitter B."/>
            <person name="Shin M.V."/>
            <person name="Chain P.S."/>
            <person name="Nowak J."/>
            <person name="Sessitsch A."/>
        </authorList>
    </citation>
    <scope>NUCLEOTIDE SEQUENCE [LARGE SCALE GENOMIC DNA]</scope>
    <source>
        <strain evidence="2">DSM 17436 / LMG 22146 / PsJN</strain>
    </source>
</reference>